<proteinExistence type="predicted"/>
<evidence type="ECO:0000313" key="2">
    <source>
        <dbReference type="EMBL" id="CAE7615411.1"/>
    </source>
</evidence>
<feature type="compositionally biased region" description="Polar residues" evidence="1">
    <location>
        <begin position="145"/>
        <end position="159"/>
    </location>
</feature>
<accession>A0A812V879</accession>
<dbReference type="Proteomes" id="UP000604046">
    <property type="component" value="Unassembled WGS sequence"/>
</dbReference>
<comment type="caution">
    <text evidence="2">The sequence shown here is derived from an EMBL/GenBank/DDBJ whole genome shotgun (WGS) entry which is preliminary data.</text>
</comment>
<feature type="region of interest" description="Disordered" evidence="1">
    <location>
        <begin position="126"/>
        <end position="163"/>
    </location>
</feature>
<dbReference type="AlphaFoldDB" id="A0A812V879"/>
<evidence type="ECO:0000313" key="3">
    <source>
        <dbReference type="Proteomes" id="UP000604046"/>
    </source>
</evidence>
<gene>
    <name evidence="2" type="ORF">SNAT2548_LOCUS34985</name>
</gene>
<dbReference type="EMBL" id="CAJNDS010002840">
    <property type="protein sequence ID" value="CAE7615411.1"/>
    <property type="molecule type" value="Genomic_DNA"/>
</dbReference>
<evidence type="ECO:0000256" key="1">
    <source>
        <dbReference type="SAM" id="MobiDB-lite"/>
    </source>
</evidence>
<protein>
    <submittedName>
        <fullName evidence="2">Uncharacterized protein</fullName>
    </submittedName>
</protein>
<keyword evidence="3" id="KW-1185">Reference proteome</keyword>
<organism evidence="2 3">
    <name type="scientific">Symbiodinium natans</name>
    <dbReference type="NCBI Taxonomy" id="878477"/>
    <lineage>
        <taxon>Eukaryota</taxon>
        <taxon>Sar</taxon>
        <taxon>Alveolata</taxon>
        <taxon>Dinophyceae</taxon>
        <taxon>Suessiales</taxon>
        <taxon>Symbiodiniaceae</taxon>
        <taxon>Symbiodinium</taxon>
    </lineage>
</organism>
<name>A0A812V879_9DINO</name>
<reference evidence="2" key="1">
    <citation type="submission" date="2021-02" db="EMBL/GenBank/DDBJ databases">
        <authorList>
            <person name="Dougan E. K."/>
            <person name="Rhodes N."/>
            <person name="Thang M."/>
            <person name="Chan C."/>
        </authorList>
    </citation>
    <scope>NUCLEOTIDE SEQUENCE</scope>
</reference>
<sequence>MANVYDGQAQVLVEYLMQEFAFGPGHDCTLTSEAAAVLQFINEWARKHLVLGRRPHPVALEALDHAMEGLLPDTWAELRLDPERLGRALPCSERQRSNILLLLHALHDVGARTKTVATLFDLGLSSSSPSPMPEHPVVNGPPQDEISSPLASRSKSSGTGDAVSHSVALLRGHAASPSSSPAAGSAGLFPVDLGQCDSHFAVLLQKMLKEDSDPQSQSGST</sequence>